<reference evidence="5 6" key="1">
    <citation type="submission" date="2023-03" db="EMBL/GenBank/DDBJ databases">
        <title>Genome insight into feeding habits of ladybird beetles.</title>
        <authorList>
            <person name="Li H.-S."/>
            <person name="Huang Y.-H."/>
            <person name="Pang H."/>
        </authorList>
    </citation>
    <scope>NUCLEOTIDE SEQUENCE [LARGE SCALE GENOMIC DNA]</scope>
    <source>
        <strain evidence="5">SYSU_2023b</strain>
        <tissue evidence="5">Whole body</tissue>
    </source>
</reference>
<dbReference type="AlphaFoldDB" id="A0AAW1TSJ8"/>
<organism evidence="5 6">
    <name type="scientific">Henosepilachna vigintioctopunctata</name>
    <dbReference type="NCBI Taxonomy" id="420089"/>
    <lineage>
        <taxon>Eukaryota</taxon>
        <taxon>Metazoa</taxon>
        <taxon>Ecdysozoa</taxon>
        <taxon>Arthropoda</taxon>
        <taxon>Hexapoda</taxon>
        <taxon>Insecta</taxon>
        <taxon>Pterygota</taxon>
        <taxon>Neoptera</taxon>
        <taxon>Endopterygota</taxon>
        <taxon>Coleoptera</taxon>
        <taxon>Polyphaga</taxon>
        <taxon>Cucujiformia</taxon>
        <taxon>Coccinelloidea</taxon>
        <taxon>Coccinellidae</taxon>
        <taxon>Epilachninae</taxon>
        <taxon>Epilachnini</taxon>
        <taxon>Henosepilachna</taxon>
    </lineage>
</organism>
<evidence type="ECO:0000313" key="5">
    <source>
        <dbReference type="EMBL" id="KAK9871052.1"/>
    </source>
</evidence>
<keyword evidence="1" id="KW-0677">Repeat</keyword>
<name>A0AAW1TSJ8_9CUCU</name>
<proteinExistence type="predicted"/>
<dbReference type="InterPro" id="IPR011992">
    <property type="entry name" value="EF-hand-dom_pair"/>
</dbReference>
<feature type="domain" description="EF-hand" evidence="4">
    <location>
        <begin position="113"/>
        <end position="148"/>
    </location>
</feature>
<dbReference type="GO" id="GO:0016460">
    <property type="term" value="C:myosin II complex"/>
    <property type="evidence" value="ECO:0007669"/>
    <property type="project" value="TreeGrafter"/>
</dbReference>
<evidence type="ECO:0000256" key="1">
    <source>
        <dbReference type="ARBA" id="ARBA00022737"/>
    </source>
</evidence>
<evidence type="ECO:0000256" key="2">
    <source>
        <dbReference type="ARBA" id="ARBA00022837"/>
    </source>
</evidence>
<dbReference type="EMBL" id="JARQZJ010000004">
    <property type="protein sequence ID" value="KAK9871052.1"/>
    <property type="molecule type" value="Genomic_DNA"/>
</dbReference>
<dbReference type="PROSITE" id="PS00018">
    <property type="entry name" value="EF_HAND_1"/>
    <property type="match status" value="1"/>
</dbReference>
<evidence type="ECO:0000256" key="3">
    <source>
        <dbReference type="SAM" id="MobiDB-lite"/>
    </source>
</evidence>
<feature type="domain" description="EF-hand" evidence="4">
    <location>
        <begin position="39"/>
        <end position="74"/>
    </location>
</feature>
<dbReference type="Proteomes" id="UP001431783">
    <property type="component" value="Unassembled WGS sequence"/>
</dbReference>
<dbReference type="InterPro" id="IPR002048">
    <property type="entry name" value="EF_hand_dom"/>
</dbReference>
<dbReference type="GO" id="GO:0005509">
    <property type="term" value="F:calcium ion binding"/>
    <property type="evidence" value="ECO:0007669"/>
    <property type="project" value="InterPro"/>
</dbReference>
<gene>
    <name evidence="5" type="ORF">WA026_010010</name>
</gene>
<dbReference type="PANTHER" id="PTHR23048:SF59">
    <property type="entry name" value="EF-HAND SUPERFAMILY PROTEIN"/>
    <property type="match status" value="1"/>
</dbReference>
<dbReference type="FunFam" id="1.10.238.10:FF:000001">
    <property type="entry name" value="Calmodulin 1"/>
    <property type="match status" value="1"/>
</dbReference>
<dbReference type="Pfam" id="PF13405">
    <property type="entry name" value="EF-hand_6"/>
    <property type="match status" value="1"/>
</dbReference>
<sequence length="190" mass="21965">MGDQENTDAESPRVSSTPAKPFFNFGNRPFRMRTRITTEQKQDLLEAFNLFDTDGDGKVTSLDLRVAIRALGFEVKPEDIRKLKESTNVCVGIDILSFQNFLELMEAKMLQQDDPEDLIKYFNLIDQNGTGRIHFKKLKRVAEVLGEDVSDEILHEMLAEIGSEDVRMDDFIRFIKNSTIRLQELYNKRQ</sequence>
<dbReference type="SUPFAM" id="SSF47473">
    <property type="entry name" value="EF-hand"/>
    <property type="match status" value="1"/>
</dbReference>
<dbReference type="InterPro" id="IPR018247">
    <property type="entry name" value="EF_Hand_1_Ca_BS"/>
</dbReference>
<dbReference type="Gene3D" id="1.10.238.10">
    <property type="entry name" value="EF-hand"/>
    <property type="match status" value="2"/>
</dbReference>
<keyword evidence="6" id="KW-1185">Reference proteome</keyword>
<protein>
    <recommendedName>
        <fullName evidence="4">EF-hand domain-containing protein</fullName>
    </recommendedName>
</protein>
<dbReference type="PANTHER" id="PTHR23048">
    <property type="entry name" value="MYOSIN LIGHT CHAIN 1, 3"/>
    <property type="match status" value="1"/>
</dbReference>
<evidence type="ECO:0000313" key="6">
    <source>
        <dbReference type="Proteomes" id="UP001431783"/>
    </source>
</evidence>
<feature type="region of interest" description="Disordered" evidence="3">
    <location>
        <begin position="1"/>
        <end position="20"/>
    </location>
</feature>
<comment type="caution">
    <text evidence="5">The sequence shown here is derived from an EMBL/GenBank/DDBJ whole genome shotgun (WGS) entry which is preliminary data.</text>
</comment>
<dbReference type="InterPro" id="IPR050230">
    <property type="entry name" value="CALM/Myosin/TropC-like"/>
</dbReference>
<keyword evidence="2" id="KW-0106">Calcium</keyword>
<dbReference type="SMART" id="SM00054">
    <property type="entry name" value="EFh"/>
    <property type="match status" value="2"/>
</dbReference>
<dbReference type="PROSITE" id="PS50222">
    <property type="entry name" value="EF_HAND_2"/>
    <property type="match status" value="2"/>
</dbReference>
<evidence type="ECO:0000259" key="4">
    <source>
        <dbReference type="PROSITE" id="PS50222"/>
    </source>
</evidence>
<accession>A0AAW1TSJ8</accession>